<keyword evidence="5 7" id="KW-0472">Membrane</keyword>
<dbReference type="SUPFAM" id="SSF49464">
    <property type="entry name" value="Carboxypeptidase regulatory domain-like"/>
    <property type="match status" value="1"/>
</dbReference>
<protein>
    <submittedName>
        <fullName evidence="9">TonB-dependent receptor</fullName>
    </submittedName>
</protein>
<dbReference type="Proteomes" id="UP001172083">
    <property type="component" value="Unassembled WGS sequence"/>
</dbReference>
<dbReference type="InterPro" id="IPR008969">
    <property type="entry name" value="CarboxyPept-like_regulatory"/>
</dbReference>
<evidence type="ECO:0000256" key="2">
    <source>
        <dbReference type="ARBA" id="ARBA00022448"/>
    </source>
</evidence>
<proteinExistence type="inferred from homology"/>
<dbReference type="RefSeq" id="WP_346758962.1">
    <property type="nucleotide sequence ID" value="NZ_JAUJEB010000003.1"/>
</dbReference>
<evidence type="ECO:0000313" key="10">
    <source>
        <dbReference type="Proteomes" id="UP001172083"/>
    </source>
</evidence>
<keyword evidence="4 7" id="KW-0812">Transmembrane</keyword>
<comment type="caution">
    <text evidence="9">The sequence shown here is derived from an EMBL/GenBank/DDBJ whole genome shotgun (WGS) entry which is preliminary data.</text>
</comment>
<gene>
    <name evidence="9" type="ORF">QQ020_16255</name>
</gene>
<dbReference type="InterPro" id="IPR012910">
    <property type="entry name" value="Plug_dom"/>
</dbReference>
<organism evidence="9 10">
    <name type="scientific">Agaribacillus aureus</name>
    <dbReference type="NCBI Taxonomy" id="3051825"/>
    <lineage>
        <taxon>Bacteria</taxon>
        <taxon>Pseudomonadati</taxon>
        <taxon>Bacteroidota</taxon>
        <taxon>Cytophagia</taxon>
        <taxon>Cytophagales</taxon>
        <taxon>Splendidivirgaceae</taxon>
        <taxon>Agaribacillus</taxon>
    </lineage>
</organism>
<dbReference type="Pfam" id="PF07715">
    <property type="entry name" value="Plug"/>
    <property type="match status" value="1"/>
</dbReference>
<keyword evidence="9" id="KW-0675">Receptor</keyword>
<evidence type="ECO:0000256" key="7">
    <source>
        <dbReference type="PROSITE-ProRule" id="PRU01360"/>
    </source>
</evidence>
<dbReference type="InterPro" id="IPR023997">
    <property type="entry name" value="TonB-dep_OMP_SusC/RagA_CS"/>
</dbReference>
<dbReference type="NCBIfam" id="TIGR04056">
    <property type="entry name" value="OMP_RagA_SusC"/>
    <property type="match status" value="1"/>
</dbReference>
<reference evidence="9" key="1">
    <citation type="submission" date="2023-06" db="EMBL/GenBank/DDBJ databases">
        <title>Genomic of Agaribacillus aureum.</title>
        <authorList>
            <person name="Wang G."/>
        </authorList>
    </citation>
    <scope>NUCLEOTIDE SEQUENCE</scope>
    <source>
        <strain evidence="9">BMA12</strain>
    </source>
</reference>
<dbReference type="Pfam" id="PF13715">
    <property type="entry name" value="CarbopepD_reg_2"/>
    <property type="match status" value="1"/>
</dbReference>
<feature type="domain" description="TonB-dependent receptor plug" evidence="8">
    <location>
        <begin position="226"/>
        <end position="341"/>
    </location>
</feature>
<dbReference type="Gene3D" id="2.170.130.10">
    <property type="entry name" value="TonB-dependent receptor, plug domain"/>
    <property type="match status" value="1"/>
</dbReference>
<comment type="subcellular location">
    <subcellularLocation>
        <location evidence="1 7">Cell outer membrane</location>
        <topology evidence="1 7">Multi-pass membrane protein</topology>
    </subcellularLocation>
</comment>
<dbReference type="InterPro" id="IPR037066">
    <property type="entry name" value="Plug_dom_sf"/>
</dbReference>
<evidence type="ECO:0000256" key="1">
    <source>
        <dbReference type="ARBA" id="ARBA00004571"/>
    </source>
</evidence>
<dbReference type="InterPro" id="IPR039426">
    <property type="entry name" value="TonB-dep_rcpt-like"/>
</dbReference>
<keyword evidence="6 7" id="KW-0998">Cell outer membrane</keyword>
<sequence>MKFDLLKLLMFASKQTIYVFLIQVIAMQFLFAEPSNSQNLREVGITLLLKNTSLENAFGEIEKNTDFNFTYGRHIQADKELIDLEVKNGNLREVLESIAAQSKLNFRRINRTIYVIPRKNRSVEKFITEEFTDREISGKVTDSDSNEPLIGASVMVLGTNLGTITDINGNFNLSIPDSAQYLVFSFVGYERVEVPVGNQTTFNVSLRPDISALSEIVVVGYGIQRKKDVTGSIGSVNREDFNKGVVTNPGQLLQGKVAGVNVSNVSGEPGAAQDVIIRGVGSLRSGTTPLYVIDGFALDNSGTGVATNPFNFINPQDIESIDVLKDASAAAIYGARAANGVIVITTKKGASEKTQIDLTVSSGISKLANKVDVFGADEFRNQVVAVGGTLDDGGANTDWQDELTRTGITKNVNLALSGATDNFSYYTSLGVDDQEGILRGSDLQRYSGRLNLTQSALNDRFQLTFNLNGSRTENLRADSRSIVGNMLQLNPTTPLFTNGAPTLLDNMLNPLTREEIFSDDAVNHRILANIAPSFEIIEGLTYKLNLGVDYSTTSRDVQFKPYSLLEDFINGSLNTINTANKNVLVENTLNYRLVKEDHSFTILAGHTYQETFVEQKSFSVEGFADNGIDPKYQDQISGESTPTSMGTFAVRNELQSFFGRVNYGFADKYLLTATMRADGSSKFGGNNRYGYFPSVALGWNIMNEEFFGSSDGISNLKLRASWGKTGNQEIPSKITKLSFTDSKDENDTYPINGTENSIEDYPFGTIFTRLANPDIQWEVSAQTNIGVDFGVLNNRLSGTIDYFHKVSENILLEVTPADPIQPTDRFWTNIPDMKIKNSGIEVTLDYRSDSNKDFAYNLGGNIAYTDNKVENSPYKVLTTGAAQGAGQTGATINGNINGEPIGSFYMQEFMGIGEDGLSILSDDRTVVGSALPDVIYAFYLNLRYKDFDFGLNFNGVSGNKVYNHTAMSLFKKGLLASNFNATGIASEFPNEDITNSNEVSTRYLEDAGFLRLNNATLGYNLKPELFGLEGLINSIRFSVTGQNLFVITDYSGYDPEINSNLTIDGIQTFGIDYFNYPKPRTVVFSLNVSF</sequence>
<keyword evidence="3 7" id="KW-1134">Transmembrane beta strand</keyword>
<dbReference type="InterPro" id="IPR023996">
    <property type="entry name" value="TonB-dep_OMP_SusC/RagA"/>
</dbReference>
<dbReference type="Gene3D" id="2.60.40.1120">
    <property type="entry name" value="Carboxypeptidase-like, regulatory domain"/>
    <property type="match status" value="1"/>
</dbReference>
<dbReference type="SUPFAM" id="SSF56935">
    <property type="entry name" value="Porins"/>
    <property type="match status" value="1"/>
</dbReference>
<dbReference type="PROSITE" id="PS52016">
    <property type="entry name" value="TONB_DEPENDENT_REC_3"/>
    <property type="match status" value="1"/>
</dbReference>
<dbReference type="Gene3D" id="2.40.170.20">
    <property type="entry name" value="TonB-dependent receptor, beta-barrel domain"/>
    <property type="match status" value="1"/>
</dbReference>
<dbReference type="InterPro" id="IPR036942">
    <property type="entry name" value="Beta-barrel_TonB_sf"/>
</dbReference>
<evidence type="ECO:0000256" key="3">
    <source>
        <dbReference type="ARBA" id="ARBA00022452"/>
    </source>
</evidence>
<evidence type="ECO:0000256" key="6">
    <source>
        <dbReference type="ARBA" id="ARBA00023237"/>
    </source>
</evidence>
<evidence type="ECO:0000259" key="8">
    <source>
        <dbReference type="Pfam" id="PF07715"/>
    </source>
</evidence>
<evidence type="ECO:0000256" key="5">
    <source>
        <dbReference type="ARBA" id="ARBA00023136"/>
    </source>
</evidence>
<accession>A0ABT8L790</accession>
<keyword evidence="2 7" id="KW-0813">Transport</keyword>
<evidence type="ECO:0000313" key="9">
    <source>
        <dbReference type="EMBL" id="MDN5213625.1"/>
    </source>
</evidence>
<evidence type="ECO:0000256" key="4">
    <source>
        <dbReference type="ARBA" id="ARBA00022692"/>
    </source>
</evidence>
<dbReference type="EMBL" id="JAUJEB010000003">
    <property type="protein sequence ID" value="MDN5213625.1"/>
    <property type="molecule type" value="Genomic_DNA"/>
</dbReference>
<name>A0ABT8L790_9BACT</name>
<dbReference type="NCBIfam" id="TIGR04057">
    <property type="entry name" value="SusC_RagA_signa"/>
    <property type="match status" value="1"/>
</dbReference>
<keyword evidence="10" id="KW-1185">Reference proteome</keyword>
<comment type="similarity">
    <text evidence="7">Belongs to the TonB-dependent receptor family.</text>
</comment>